<evidence type="ECO:0000256" key="1">
    <source>
        <dbReference type="ARBA" id="ARBA00009995"/>
    </source>
</evidence>
<evidence type="ECO:0008006" key="6">
    <source>
        <dbReference type="Google" id="ProtNLM"/>
    </source>
</evidence>
<dbReference type="AlphaFoldDB" id="A0A5C7HFP5"/>
<organism evidence="4 5">
    <name type="scientific">Acer yangbiense</name>
    <dbReference type="NCBI Taxonomy" id="1000413"/>
    <lineage>
        <taxon>Eukaryota</taxon>
        <taxon>Viridiplantae</taxon>
        <taxon>Streptophyta</taxon>
        <taxon>Embryophyta</taxon>
        <taxon>Tracheophyta</taxon>
        <taxon>Spermatophyta</taxon>
        <taxon>Magnoliopsida</taxon>
        <taxon>eudicotyledons</taxon>
        <taxon>Gunneridae</taxon>
        <taxon>Pentapetalae</taxon>
        <taxon>rosids</taxon>
        <taxon>malvids</taxon>
        <taxon>Sapindales</taxon>
        <taxon>Sapindaceae</taxon>
        <taxon>Hippocastanoideae</taxon>
        <taxon>Acereae</taxon>
        <taxon>Acer</taxon>
    </lineage>
</organism>
<dbReference type="GO" id="GO:0080043">
    <property type="term" value="F:quercetin 3-O-glucosyltransferase activity"/>
    <property type="evidence" value="ECO:0007669"/>
    <property type="project" value="TreeGrafter"/>
</dbReference>
<sequence length="582" mass="65168">MTIALVKLIEKLDDAGEPVTAIVHDSVFPWVLDVAKKFGLLKVVFFTQTCAVNSIYYHVNRGLLPLPLSKSDDVSIPGLLQASDTPSFIHDMESTAPVKDPKTWIPFPNCLLFIFSLHYFVFEMENKSSCKSHPHVLVLPYPAQGHINPMLQFAKRLVSKGIKATLVTTIYLSKSILVDPECSIAVETISNGFDDMENRHPKSPEEFLVSFRTVGSQTLLMLMKKLEDIGQPVTVLVYDALFPWALDVAKQFGVLKVVFFTQTCAVNNIYYHVNKGLLRLPISGSDHVSIPGLPLLRASETPSFVYESESTPPAVHDFIMNQFSNVDEADWLLFNTFYKLEEKVVDWMAKIWKLGTVGPTLPSMYLDKRLEDDRDYGINLYKPNTSASMTWLNEKPSGSVVYASYGSVTDIRPEQIQELAWGLKASKCHFLWVVRDSEEKKLPNKFKEETSDQGLVVSWCSQLEVLAHKSIGCFVTHCGLNSVFEALSLGVAMVAVPYWADQPTNAKYVEDVCGTGIRALPDEKGIVRRQAVEECIKEVMGGEKGKKIKENAKKWKILAREAIDEGGSSDKDINEFVAKLLQ</sequence>
<dbReference type="PANTHER" id="PTHR11926:SF1553">
    <property type="entry name" value="GLYCOSYLTRANSFERASE"/>
    <property type="match status" value="1"/>
</dbReference>
<dbReference type="Gene3D" id="3.40.50.2000">
    <property type="entry name" value="Glycogen Phosphorylase B"/>
    <property type="match status" value="3"/>
</dbReference>
<dbReference type="OrthoDB" id="5835829at2759"/>
<dbReference type="InterPro" id="IPR002213">
    <property type="entry name" value="UDP_glucos_trans"/>
</dbReference>
<name>A0A5C7HFP5_9ROSI</name>
<dbReference type="CDD" id="cd03784">
    <property type="entry name" value="GT1_Gtf-like"/>
    <property type="match status" value="1"/>
</dbReference>
<dbReference type="PANTHER" id="PTHR11926">
    <property type="entry name" value="GLUCOSYL/GLUCURONOSYL TRANSFERASES"/>
    <property type="match status" value="1"/>
</dbReference>
<evidence type="ECO:0000313" key="5">
    <source>
        <dbReference type="Proteomes" id="UP000323000"/>
    </source>
</evidence>
<dbReference type="FunFam" id="3.40.50.2000:FF:000057">
    <property type="entry name" value="Glycosyltransferase"/>
    <property type="match status" value="1"/>
</dbReference>
<dbReference type="FunFam" id="3.40.50.2000:FF:000019">
    <property type="entry name" value="Glycosyltransferase"/>
    <property type="match status" value="1"/>
</dbReference>
<accession>A0A5C7HFP5</accession>
<dbReference type="GO" id="GO:0032787">
    <property type="term" value="P:monocarboxylic acid metabolic process"/>
    <property type="evidence" value="ECO:0007669"/>
    <property type="project" value="UniProtKB-ARBA"/>
</dbReference>
<proteinExistence type="inferred from homology"/>
<protein>
    <recommendedName>
        <fullName evidence="6">Glycosyltransferase</fullName>
    </recommendedName>
</protein>
<dbReference type="EMBL" id="VAHF01000009">
    <property type="protein sequence ID" value="TXG55659.1"/>
    <property type="molecule type" value="Genomic_DNA"/>
</dbReference>
<evidence type="ECO:0000256" key="2">
    <source>
        <dbReference type="ARBA" id="ARBA00022676"/>
    </source>
</evidence>
<reference evidence="5" key="1">
    <citation type="journal article" date="2019" name="Gigascience">
        <title>De novo genome assembly of the endangered Acer yangbiense, a plant species with extremely small populations endemic to Yunnan Province, China.</title>
        <authorList>
            <person name="Yang J."/>
            <person name="Wariss H.M."/>
            <person name="Tao L."/>
            <person name="Zhang R."/>
            <person name="Yun Q."/>
            <person name="Hollingsworth P."/>
            <person name="Dao Z."/>
            <person name="Luo G."/>
            <person name="Guo H."/>
            <person name="Ma Y."/>
            <person name="Sun W."/>
        </authorList>
    </citation>
    <scope>NUCLEOTIDE SEQUENCE [LARGE SCALE GENOMIC DNA]</scope>
    <source>
        <strain evidence="5">cv. Malutang</strain>
    </source>
</reference>
<evidence type="ECO:0000313" key="4">
    <source>
        <dbReference type="EMBL" id="TXG55659.1"/>
    </source>
</evidence>
<evidence type="ECO:0000256" key="3">
    <source>
        <dbReference type="ARBA" id="ARBA00022679"/>
    </source>
</evidence>
<gene>
    <name evidence="4" type="ORF">EZV62_020915</name>
</gene>
<keyword evidence="3" id="KW-0808">Transferase</keyword>
<dbReference type="Pfam" id="PF00201">
    <property type="entry name" value="UDPGT"/>
    <property type="match status" value="1"/>
</dbReference>
<keyword evidence="2" id="KW-0328">Glycosyltransferase</keyword>
<comment type="similarity">
    <text evidence="1">Belongs to the UDP-glycosyltransferase family.</text>
</comment>
<comment type="caution">
    <text evidence="4">The sequence shown here is derived from an EMBL/GenBank/DDBJ whole genome shotgun (WGS) entry which is preliminary data.</text>
</comment>
<keyword evidence="5" id="KW-1185">Reference proteome</keyword>
<dbReference type="GO" id="GO:0080044">
    <property type="term" value="F:quercetin 7-O-glucosyltransferase activity"/>
    <property type="evidence" value="ECO:0007669"/>
    <property type="project" value="TreeGrafter"/>
</dbReference>
<dbReference type="Proteomes" id="UP000323000">
    <property type="component" value="Chromosome 9"/>
</dbReference>
<dbReference type="SUPFAM" id="SSF53756">
    <property type="entry name" value="UDP-Glycosyltransferase/glycogen phosphorylase"/>
    <property type="match status" value="2"/>
</dbReference>